<keyword evidence="1" id="KW-0812">Transmembrane</keyword>
<dbReference type="EMBL" id="CP049332">
    <property type="protein sequence ID" value="QIH44165.1"/>
    <property type="molecule type" value="Genomic_DNA"/>
</dbReference>
<evidence type="ECO:0000313" key="3">
    <source>
        <dbReference type="Proteomes" id="UP000503003"/>
    </source>
</evidence>
<evidence type="ECO:0000313" key="2">
    <source>
        <dbReference type="EMBL" id="QIH44165.1"/>
    </source>
</evidence>
<accession>A0A6G7CPY0</accession>
<gene>
    <name evidence="2" type="ORF">G5S32_19595</name>
</gene>
<keyword evidence="1" id="KW-0472">Membrane</keyword>
<organism evidence="2 3">
    <name type="scientific">Vibrio ziniensis</name>
    <dbReference type="NCBI Taxonomy" id="2711221"/>
    <lineage>
        <taxon>Bacteria</taxon>
        <taxon>Pseudomonadati</taxon>
        <taxon>Pseudomonadota</taxon>
        <taxon>Gammaproteobacteria</taxon>
        <taxon>Vibrionales</taxon>
        <taxon>Vibrionaceae</taxon>
        <taxon>Vibrio</taxon>
    </lineage>
</organism>
<evidence type="ECO:0000256" key="1">
    <source>
        <dbReference type="SAM" id="Phobius"/>
    </source>
</evidence>
<dbReference type="KEGG" id="vzi:G5S32_19595"/>
<reference evidence="2 3" key="1">
    <citation type="submission" date="2020-02" db="EMBL/GenBank/DDBJ databases">
        <title>A complete genome of a marine bacterium Vibrio sp. ZWAL4003 isolated from the mangrove sediment with the ability to degrade polysaccharides.</title>
        <authorList>
            <person name="Wu J."/>
            <person name="Qu W."/>
            <person name="Zeng R."/>
        </authorList>
    </citation>
    <scope>NUCLEOTIDE SEQUENCE [LARGE SCALE GENOMIC DNA]</scope>
    <source>
        <strain evidence="2 3">ZWAL4003</strain>
    </source>
</reference>
<dbReference type="Proteomes" id="UP000503003">
    <property type="component" value="Chromosome 2"/>
</dbReference>
<keyword evidence="1" id="KW-1133">Transmembrane helix</keyword>
<sequence>MKMMNSENEKKRGIALSVFLILMMVSNPITAFSYFTSVDLMLEMIPNASKTIIYFLGWLSVLNTILSFGVWHWNKQSINGLYAIVVVIFIINIYLGFGVLGAAPGLMGALILYLLTRKKIDMFD</sequence>
<feature type="transmembrane region" description="Helical" evidence="1">
    <location>
        <begin position="55"/>
        <end position="74"/>
    </location>
</feature>
<proteinExistence type="predicted"/>
<dbReference type="AlphaFoldDB" id="A0A6G7CPY0"/>
<protein>
    <submittedName>
        <fullName evidence="2">Uncharacterized protein</fullName>
    </submittedName>
</protein>
<feature type="transmembrane region" description="Helical" evidence="1">
    <location>
        <begin position="81"/>
        <end position="114"/>
    </location>
</feature>
<keyword evidence="3" id="KW-1185">Reference proteome</keyword>
<dbReference type="RefSeq" id="WP_165313827.1">
    <property type="nucleotide sequence ID" value="NZ_CP049332.1"/>
</dbReference>
<name>A0A6G7CPY0_9VIBR</name>